<dbReference type="PANTHER" id="PTHR33154:SF33">
    <property type="entry name" value="TRANSCRIPTIONAL REPRESSOR SDPR"/>
    <property type="match status" value="1"/>
</dbReference>
<dbReference type="PROSITE" id="PS50987">
    <property type="entry name" value="HTH_ARSR_2"/>
    <property type="match status" value="1"/>
</dbReference>
<dbReference type="PRINTS" id="PR00778">
    <property type="entry name" value="HTHARSR"/>
</dbReference>
<dbReference type="Gene3D" id="1.10.10.10">
    <property type="entry name" value="Winged helix-like DNA-binding domain superfamily/Winged helix DNA-binding domain"/>
    <property type="match status" value="1"/>
</dbReference>
<evidence type="ECO:0000256" key="2">
    <source>
        <dbReference type="ARBA" id="ARBA00023125"/>
    </source>
</evidence>
<dbReference type="InterPro" id="IPR036388">
    <property type="entry name" value="WH-like_DNA-bd_sf"/>
</dbReference>
<proteinExistence type="predicted"/>
<dbReference type="PANTHER" id="PTHR33154">
    <property type="entry name" value="TRANSCRIPTIONAL REGULATOR, ARSR FAMILY"/>
    <property type="match status" value="1"/>
</dbReference>
<dbReference type="NCBIfam" id="NF033788">
    <property type="entry name" value="HTH_metalloreg"/>
    <property type="match status" value="1"/>
</dbReference>
<feature type="domain" description="HTH arsR-type" evidence="4">
    <location>
        <begin position="1"/>
        <end position="88"/>
    </location>
</feature>
<evidence type="ECO:0000259" key="4">
    <source>
        <dbReference type="PROSITE" id="PS50987"/>
    </source>
</evidence>
<evidence type="ECO:0000256" key="1">
    <source>
        <dbReference type="ARBA" id="ARBA00023015"/>
    </source>
</evidence>
<name>A0A1V3BYE5_9ACTN</name>
<dbReference type="CDD" id="cd00090">
    <property type="entry name" value="HTH_ARSR"/>
    <property type="match status" value="1"/>
</dbReference>
<comment type="caution">
    <text evidence="5">The sequence shown here is derived from an EMBL/GenBank/DDBJ whole genome shotgun (WGS) entry which is preliminary data.</text>
</comment>
<organism evidence="5 6">
    <name type="scientific">Nocardiopsis sinuspersici</name>
    <dbReference type="NCBI Taxonomy" id="501010"/>
    <lineage>
        <taxon>Bacteria</taxon>
        <taxon>Bacillati</taxon>
        <taxon>Actinomycetota</taxon>
        <taxon>Actinomycetes</taxon>
        <taxon>Streptosporangiales</taxon>
        <taxon>Nocardiopsidaceae</taxon>
        <taxon>Nocardiopsis</taxon>
    </lineage>
</organism>
<dbReference type="InterPro" id="IPR001845">
    <property type="entry name" value="HTH_ArsR_DNA-bd_dom"/>
</dbReference>
<keyword evidence="6" id="KW-1185">Reference proteome</keyword>
<evidence type="ECO:0000256" key="3">
    <source>
        <dbReference type="ARBA" id="ARBA00023163"/>
    </source>
</evidence>
<dbReference type="InterPro" id="IPR036390">
    <property type="entry name" value="WH_DNA-bd_sf"/>
</dbReference>
<dbReference type="GO" id="GO:0003700">
    <property type="term" value="F:DNA-binding transcription factor activity"/>
    <property type="evidence" value="ECO:0007669"/>
    <property type="project" value="InterPro"/>
</dbReference>
<dbReference type="AlphaFoldDB" id="A0A1V3BYE5"/>
<dbReference type="Pfam" id="PF12840">
    <property type="entry name" value="HTH_20"/>
    <property type="match status" value="1"/>
</dbReference>
<dbReference type="RefSeq" id="WP_077689641.1">
    <property type="nucleotide sequence ID" value="NZ_MCOK01000001.1"/>
</dbReference>
<dbReference type="GO" id="GO:0003677">
    <property type="term" value="F:DNA binding"/>
    <property type="evidence" value="ECO:0007669"/>
    <property type="project" value="UniProtKB-KW"/>
</dbReference>
<dbReference type="InterPro" id="IPR011991">
    <property type="entry name" value="ArsR-like_HTH"/>
</dbReference>
<dbReference type="InterPro" id="IPR051081">
    <property type="entry name" value="HTH_MetalResp_TranReg"/>
</dbReference>
<sequence length="109" mass="12665">MPDLFTVLADPSRRRILDTLRGSEGLLVKELVAALGLTQPNVSKHLRVLRTAGLVAETAERQGRRYRLRPEALREMDDWLRPYRVFWTSRLDDLGDYLDSTRPHERPQP</sequence>
<evidence type="ECO:0000313" key="5">
    <source>
        <dbReference type="EMBL" id="OOC53279.1"/>
    </source>
</evidence>
<reference evidence="6" key="1">
    <citation type="submission" date="2016-08" db="EMBL/GenBank/DDBJ databases">
        <authorList>
            <person name="Tokovenko B."/>
            <person name="Kalinowski J."/>
        </authorList>
    </citation>
    <scope>NUCLEOTIDE SEQUENCE [LARGE SCALE GENOMIC DNA]</scope>
    <source>
        <strain evidence="6">UTMC102</strain>
    </source>
</reference>
<dbReference type="OrthoDB" id="9806976at2"/>
<dbReference type="SMART" id="SM00418">
    <property type="entry name" value="HTH_ARSR"/>
    <property type="match status" value="1"/>
</dbReference>
<evidence type="ECO:0000313" key="6">
    <source>
        <dbReference type="Proteomes" id="UP000189004"/>
    </source>
</evidence>
<dbReference type="EMBL" id="MCOK01000001">
    <property type="protein sequence ID" value="OOC53279.1"/>
    <property type="molecule type" value="Genomic_DNA"/>
</dbReference>
<protein>
    <submittedName>
        <fullName evidence="5">Transcriptional regulator</fullName>
    </submittedName>
</protein>
<dbReference type="Proteomes" id="UP000189004">
    <property type="component" value="Unassembled WGS sequence"/>
</dbReference>
<keyword evidence="2" id="KW-0238">DNA-binding</keyword>
<keyword evidence="3" id="KW-0804">Transcription</keyword>
<dbReference type="SUPFAM" id="SSF46785">
    <property type="entry name" value="Winged helix' DNA-binding domain"/>
    <property type="match status" value="1"/>
</dbReference>
<gene>
    <name evidence="5" type="ORF">NOSIN_05150</name>
</gene>
<keyword evidence="1" id="KW-0805">Transcription regulation</keyword>
<dbReference type="STRING" id="501010.NOSIN_05150"/>
<accession>A0A1V3BYE5</accession>